<accession>A0A9N8KYP9</accession>
<sequence>MFDLNKSYFKVTLIFMYAFIASVFAQEKFYDRRYDYYDIDNLIQNVRLLKKYLDCFLEKGPCTPIGRVFRQILPEAVATACKRCSPSQRRLARKTFNALRKHFPEGHGELMKKLDPKNKYYEAFQKAIAN</sequence>
<dbReference type="AlphaFoldDB" id="A0A9N8KYP9"/>
<name>A0A9N8KYP9_CHRIL</name>
<protein>
    <recommendedName>
        <fullName evidence="3">Chemosensory protein</fullName>
    </recommendedName>
</protein>
<dbReference type="Proteomes" id="UP001154114">
    <property type="component" value="Chromosome 18"/>
</dbReference>
<evidence type="ECO:0000313" key="2">
    <source>
        <dbReference type="Proteomes" id="UP001154114"/>
    </source>
</evidence>
<gene>
    <name evidence="1" type="ORF">CINC_LOCUS4792</name>
</gene>
<dbReference type="SUPFAM" id="SSF100910">
    <property type="entry name" value="Chemosensory protein Csp2"/>
    <property type="match status" value="1"/>
</dbReference>
<dbReference type="Pfam" id="PF03392">
    <property type="entry name" value="OS-D"/>
    <property type="match status" value="1"/>
</dbReference>
<dbReference type="InterPro" id="IPR036682">
    <property type="entry name" value="OS_D_A10/PebIII_sf"/>
</dbReference>
<proteinExistence type="predicted"/>
<dbReference type="PANTHER" id="PTHR11257">
    <property type="entry name" value="CHEMOSENSORY PROTEIN-RELATED"/>
    <property type="match status" value="1"/>
</dbReference>
<dbReference type="InterPro" id="IPR005055">
    <property type="entry name" value="A10/PebIII"/>
</dbReference>
<organism evidence="1 2">
    <name type="scientific">Chrysodeixis includens</name>
    <name type="common">Soybean looper</name>
    <name type="synonym">Pseudoplusia includens</name>
    <dbReference type="NCBI Taxonomy" id="689277"/>
    <lineage>
        <taxon>Eukaryota</taxon>
        <taxon>Metazoa</taxon>
        <taxon>Ecdysozoa</taxon>
        <taxon>Arthropoda</taxon>
        <taxon>Hexapoda</taxon>
        <taxon>Insecta</taxon>
        <taxon>Pterygota</taxon>
        <taxon>Neoptera</taxon>
        <taxon>Endopterygota</taxon>
        <taxon>Lepidoptera</taxon>
        <taxon>Glossata</taxon>
        <taxon>Ditrysia</taxon>
        <taxon>Noctuoidea</taxon>
        <taxon>Noctuidae</taxon>
        <taxon>Plusiinae</taxon>
        <taxon>Chrysodeixis</taxon>
    </lineage>
</organism>
<dbReference type="EMBL" id="LR824021">
    <property type="protein sequence ID" value="CAD0203137.1"/>
    <property type="molecule type" value="Genomic_DNA"/>
</dbReference>
<evidence type="ECO:0008006" key="3">
    <source>
        <dbReference type="Google" id="ProtNLM"/>
    </source>
</evidence>
<reference evidence="1" key="1">
    <citation type="submission" date="2021-12" db="EMBL/GenBank/DDBJ databases">
        <authorList>
            <person name="King R."/>
        </authorList>
    </citation>
    <scope>NUCLEOTIDE SEQUENCE</scope>
</reference>
<dbReference type="Gene3D" id="1.10.2080.10">
    <property type="entry name" value="Insect odorant-binding protein A10/Ejaculatory bulb-specific protein 3"/>
    <property type="match status" value="1"/>
</dbReference>
<dbReference type="PANTHER" id="PTHR11257:SF13">
    <property type="entry name" value="GEO07322P1"/>
    <property type="match status" value="1"/>
</dbReference>
<evidence type="ECO:0000313" key="1">
    <source>
        <dbReference type="EMBL" id="CAD0203137.1"/>
    </source>
</evidence>
<keyword evidence="2" id="KW-1185">Reference proteome</keyword>
<dbReference type="OrthoDB" id="7182126at2759"/>